<reference evidence="1" key="1">
    <citation type="submission" date="2024-01" db="EMBL/GenBank/DDBJ databases">
        <authorList>
            <person name="Webb A."/>
        </authorList>
    </citation>
    <scope>NUCLEOTIDE SEQUENCE</scope>
    <source>
        <strain evidence="1">Pm1</strain>
    </source>
</reference>
<organism evidence="1 3">
    <name type="scientific">Peronospora matthiolae</name>
    <dbReference type="NCBI Taxonomy" id="2874970"/>
    <lineage>
        <taxon>Eukaryota</taxon>
        <taxon>Sar</taxon>
        <taxon>Stramenopiles</taxon>
        <taxon>Oomycota</taxon>
        <taxon>Peronosporomycetes</taxon>
        <taxon>Peronosporales</taxon>
        <taxon>Peronosporaceae</taxon>
        <taxon>Peronospora</taxon>
    </lineage>
</organism>
<evidence type="ECO:0000313" key="2">
    <source>
        <dbReference type="EMBL" id="CAK7940631.1"/>
    </source>
</evidence>
<dbReference type="EMBL" id="CAKLBY020000259">
    <property type="protein sequence ID" value="CAK7940631.1"/>
    <property type="molecule type" value="Genomic_DNA"/>
</dbReference>
<evidence type="ECO:0000313" key="3">
    <source>
        <dbReference type="Proteomes" id="UP001162060"/>
    </source>
</evidence>
<evidence type="ECO:0000313" key="1">
    <source>
        <dbReference type="EMBL" id="CAK7932721.1"/>
    </source>
</evidence>
<name>A0AAV1UD46_9STRA</name>
<gene>
    <name evidence="1" type="ORF">PM001_LOCUS17871</name>
    <name evidence="2" type="ORF">PM001_LOCUS25781</name>
</gene>
<dbReference type="Proteomes" id="UP001162060">
    <property type="component" value="Unassembled WGS sequence"/>
</dbReference>
<protein>
    <submittedName>
        <fullName evidence="1">Uncharacterized protein</fullName>
    </submittedName>
</protein>
<proteinExistence type="predicted"/>
<dbReference type="EMBL" id="CAKLBY020000190">
    <property type="protein sequence ID" value="CAK7932721.1"/>
    <property type="molecule type" value="Genomic_DNA"/>
</dbReference>
<comment type="caution">
    <text evidence="1">The sequence shown here is derived from an EMBL/GenBank/DDBJ whole genome shotgun (WGS) entry which is preliminary data.</text>
</comment>
<accession>A0AAV1UD46</accession>
<dbReference type="AlphaFoldDB" id="A0AAV1UD46"/>
<sequence length="136" mass="15211">MGATFQRQRDYVFTLPSVEERLRQAAGQTLATYVIGHGLKTPKEVVSCQALLERYLEPHLTTYSQYKTRLDIQARGAPVPPIKGTPILLFAGETVIEEDDAFVRWMHHDYAKLKARGQLSKRTLYASTTTEAASAG</sequence>